<dbReference type="PANTHER" id="PTHR11552:SF147">
    <property type="entry name" value="CHOLINE DEHYDROGENASE, MITOCHONDRIAL"/>
    <property type="match status" value="1"/>
</dbReference>
<keyword evidence="3" id="KW-0285">Flavoprotein</keyword>
<keyword evidence="8" id="KW-1185">Reference proteome</keyword>
<dbReference type="Pfam" id="PF00732">
    <property type="entry name" value="GMC_oxred_N"/>
    <property type="match status" value="1"/>
</dbReference>
<evidence type="ECO:0000256" key="1">
    <source>
        <dbReference type="ARBA" id="ARBA00001974"/>
    </source>
</evidence>
<dbReference type="Gene3D" id="3.90.70.10">
    <property type="entry name" value="Cysteine proteinases"/>
    <property type="match status" value="1"/>
</dbReference>
<sequence>MIQVGNCRYTKSNIGATVTGYTGIRNGDENQLKQTLETVGPVSAWIFVDRNFMLYKRGVFNNPTCKSYTINHAFLVVGYGTQSNDDYWLVKNSYWTVRGSAIQEKRETRIEFEQSLMNCSSKYCKQKELLATSVLGGTSSINHMVYIRGSRYDYIQWERDGAVGWGYTDVLPYFLKIEDMKIVQLSNSTYNSTGGYLPITKSKITSLSNVYQRAAEELGYKVVDQNREDMIGFLYVQSNIFGGERFSTSTAYIRPIMNRSVPTLSLQRTQITPGETQGKNTHMQLREAMEEHKINFTYKILRTHKVTQEKIHISD</sequence>
<keyword evidence="4" id="KW-0274">FAD</keyword>
<reference evidence="7 8" key="1">
    <citation type="submission" date="2020-06" db="EMBL/GenBank/DDBJ databases">
        <authorList>
            <person name="Li R."/>
            <person name="Bekaert M."/>
        </authorList>
    </citation>
    <scope>NUCLEOTIDE SEQUENCE [LARGE SCALE GENOMIC DNA]</scope>
    <source>
        <strain evidence="8">wild</strain>
    </source>
</reference>
<name>A0A6J8AWN9_MYTCO</name>
<dbReference type="InterPro" id="IPR036188">
    <property type="entry name" value="FAD/NAD-bd_sf"/>
</dbReference>
<dbReference type="OrthoDB" id="269227at2759"/>
<feature type="domain" description="Glucose-methanol-choline oxidoreductase N-terminal" evidence="6">
    <location>
        <begin position="129"/>
        <end position="265"/>
    </location>
</feature>
<dbReference type="InterPro" id="IPR012132">
    <property type="entry name" value="GMC_OxRdtase"/>
</dbReference>
<evidence type="ECO:0000256" key="3">
    <source>
        <dbReference type="ARBA" id="ARBA00022630"/>
    </source>
</evidence>
<dbReference type="GO" id="GO:0008234">
    <property type="term" value="F:cysteine-type peptidase activity"/>
    <property type="evidence" value="ECO:0007669"/>
    <property type="project" value="InterPro"/>
</dbReference>
<evidence type="ECO:0000256" key="2">
    <source>
        <dbReference type="ARBA" id="ARBA00010790"/>
    </source>
</evidence>
<evidence type="ECO:0000259" key="6">
    <source>
        <dbReference type="Pfam" id="PF00732"/>
    </source>
</evidence>
<dbReference type="Gene3D" id="3.50.50.60">
    <property type="entry name" value="FAD/NAD(P)-binding domain"/>
    <property type="match status" value="1"/>
</dbReference>
<dbReference type="AlphaFoldDB" id="A0A6J8AWN9"/>
<feature type="domain" description="Peptidase C1A papain C-terminal" evidence="5">
    <location>
        <begin position="5"/>
        <end position="96"/>
    </location>
</feature>
<gene>
    <name evidence="7" type="ORF">MCOR_11228</name>
</gene>
<comment type="cofactor">
    <cofactor evidence="1">
        <name>FAD</name>
        <dbReference type="ChEBI" id="CHEBI:57692"/>
    </cofactor>
</comment>
<dbReference type="SUPFAM" id="SSF54001">
    <property type="entry name" value="Cysteine proteinases"/>
    <property type="match status" value="1"/>
</dbReference>
<dbReference type="EMBL" id="CACVKT020001906">
    <property type="protein sequence ID" value="CAC5373487.1"/>
    <property type="molecule type" value="Genomic_DNA"/>
</dbReference>
<dbReference type="GO" id="GO:0016614">
    <property type="term" value="F:oxidoreductase activity, acting on CH-OH group of donors"/>
    <property type="evidence" value="ECO:0007669"/>
    <property type="project" value="InterPro"/>
</dbReference>
<dbReference type="Proteomes" id="UP000507470">
    <property type="component" value="Unassembled WGS sequence"/>
</dbReference>
<evidence type="ECO:0000259" key="5">
    <source>
        <dbReference type="Pfam" id="PF00112"/>
    </source>
</evidence>
<evidence type="ECO:0008006" key="9">
    <source>
        <dbReference type="Google" id="ProtNLM"/>
    </source>
</evidence>
<dbReference type="Pfam" id="PF00112">
    <property type="entry name" value="Peptidase_C1"/>
    <property type="match status" value="1"/>
</dbReference>
<dbReference type="InterPro" id="IPR000172">
    <property type="entry name" value="GMC_OxRdtase_N"/>
</dbReference>
<dbReference type="InterPro" id="IPR038765">
    <property type="entry name" value="Papain-like_cys_pep_sf"/>
</dbReference>
<evidence type="ECO:0000313" key="7">
    <source>
        <dbReference type="EMBL" id="CAC5373487.1"/>
    </source>
</evidence>
<evidence type="ECO:0000256" key="4">
    <source>
        <dbReference type="ARBA" id="ARBA00022827"/>
    </source>
</evidence>
<proteinExistence type="inferred from homology"/>
<dbReference type="GO" id="GO:0006508">
    <property type="term" value="P:proteolysis"/>
    <property type="evidence" value="ECO:0007669"/>
    <property type="project" value="InterPro"/>
</dbReference>
<dbReference type="PANTHER" id="PTHR11552">
    <property type="entry name" value="GLUCOSE-METHANOL-CHOLINE GMC OXIDOREDUCTASE"/>
    <property type="match status" value="1"/>
</dbReference>
<protein>
    <recommendedName>
        <fullName evidence="9">Peptidase C1A papain C-terminal domain-containing protein</fullName>
    </recommendedName>
</protein>
<dbReference type="GO" id="GO:0050660">
    <property type="term" value="F:flavin adenine dinucleotide binding"/>
    <property type="evidence" value="ECO:0007669"/>
    <property type="project" value="InterPro"/>
</dbReference>
<dbReference type="SUPFAM" id="SSF51905">
    <property type="entry name" value="FAD/NAD(P)-binding domain"/>
    <property type="match status" value="1"/>
</dbReference>
<accession>A0A6J8AWN9</accession>
<comment type="similarity">
    <text evidence="2">Belongs to the GMC oxidoreductase family.</text>
</comment>
<organism evidence="7 8">
    <name type="scientific">Mytilus coruscus</name>
    <name type="common">Sea mussel</name>
    <dbReference type="NCBI Taxonomy" id="42192"/>
    <lineage>
        <taxon>Eukaryota</taxon>
        <taxon>Metazoa</taxon>
        <taxon>Spiralia</taxon>
        <taxon>Lophotrochozoa</taxon>
        <taxon>Mollusca</taxon>
        <taxon>Bivalvia</taxon>
        <taxon>Autobranchia</taxon>
        <taxon>Pteriomorphia</taxon>
        <taxon>Mytilida</taxon>
        <taxon>Mytiloidea</taxon>
        <taxon>Mytilidae</taxon>
        <taxon>Mytilinae</taxon>
        <taxon>Mytilus</taxon>
    </lineage>
</organism>
<dbReference type="InterPro" id="IPR000668">
    <property type="entry name" value="Peptidase_C1A_C"/>
</dbReference>
<evidence type="ECO:0000313" key="8">
    <source>
        <dbReference type="Proteomes" id="UP000507470"/>
    </source>
</evidence>